<protein>
    <submittedName>
        <fullName evidence="2">Uncharacterized protein</fullName>
    </submittedName>
</protein>
<feature type="region of interest" description="Disordered" evidence="1">
    <location>
        <begin position="1"/>
        <end position="29"/>
    </location>
</feature>
<evidence type="ECO:0000313" key="3">
    <source>
        <dbReference type="Proteomes" id="UP000567179"/>
    </source>
</evidence>
<proteinExistence type="predicted"/>
<name>A0A8H5ETU3_9AGAR</name>
<reference evidence="2 3" key="1">
    <citation type="journal article" date="2020" name="ISME J.">
        <title>Uncovering the hidden diversity of litter-decomposition mechanisms in mushroom-forming fungi.</title>
        <authorList>
            <person name="Floudas D."/>
            <person name="Bentzer J."/>
            <person name="Ahren D."/>
            <person name="Johansson T."/>
            <person name="Persson P."/>
            <person name="Tunlid A."/>
        </authorList>
    </citation>
    <scope>NUCLEOTIDE SEQUENCE [LARGE SCALE GENOMIC DNA]</scope>
    <source>
        <strain evidence="2 3">CBS 101986</strain>
    </source>
</reference>
<gene>
    <name evidence="2" type="ORF">D9619_002553</name>
</gene>
<dbReference type="AlphaFoldDB" id="A0A8H5ETU3"/>
<accession>A0A8H5ETU3</accession>
<organism evidence="2 3">
    <name type="scientific">Psilocybe cf. subviscida</name>
    <dbReference type="NCBI Taxonomy" id="2480587"/>
    <lineage>
        <taxon>Eukaryota</taxon>
        <taxon>Fungi</taxon>
        <taxon>Dikarya</taxon>
        <taxon>Basidiomycota</taxon>
        <taxon>Agaricomycotina</taxon>
        <taxon>Agaricomycetes</taxon>
        <taxon>Agaricomycetidae</taxon>
        <taxon>Agaricales</taxon>
        <taxon>Agaricineae</taxon>
        <taxon>Strophariaceae</taxon>
        <taxon>Psilocybe</taxon>
    </lineage>
</organism>
<sequence>MTMPTSLDQESMAESLASRHSSLQGPYRHAMKETQTASFPFCNHIKSPEGDGKSYARSLLLAGHGFPFLNPKGPVGNRPSAHVESGLCVGDVIAVNSSSSFKYFFNIFKPASDPAQSQMTPPSFEPFGTPLEDMDVKTKTLPPGTTITSAGVNVSRVSSSPLEINLVTSAREAAFMVLPEGASCEDLANPSILHLYLKKHAAEWYRHLRIEEQYEISNGSLYLVTGCDRPASQCCTWASIPARYPGRSLPSPNIDIRYRYENNNVSVTGQNNGNIMLYDYPRNSRVAVFIRGLRIALGAVSWPQTNNAFDSSREYYRSLSTPTVGRYAKVLQLRDRHFRVPENPEIEGILSEFHPSNIIFPILLRMRPTARLAVVDDATWMSVAHGESGTVPEITDLILRVFSQHKIVTKDGIVFLEPKTAEDAQETTESSGLSCLPLRKRDEEANQIRDLVKELLRNRT</sequence>
<dbReference type="EMBL" id="JAACJJ010000056">
    <property type="protein sequence ID" value="KAF5311773.1"/>
    <property type="molecule type" value="Genomic_DNA"/>
</dbReference>
<comment type="caution">
    <text evidence="2">The sequence shown here is derived from an EMBL/GenBank/DDBJ whole genome shotgun (WGS) entry which is preliminary data.</text>
</comment>
<dbReference type="OrthoDB" id="3222453at2759"/>
<dbReference type="Proteomes" id="UP000567179">
    <property type="component" value="Unassembled WGS sequence"/>
</dbReference>
<evidence type="ECO:0000256" key="1">
    <source>
        <dbReference type="SAM" id="MobiDB-lite"/>
    </source>
</evidence>
<evidence type="ECO:0000313" key="2">
    <source>
        <dbReference type="EMBL" id="KAF5311773.1"/>
    </source>
</evidence>
<keyword evidence="3" id="KW-1185">Reference proteome</keyword>